<dbReference type="EMBL" id="BAABRU010000012">
    <property type="protein sequence ID" value="GAA5529608.1"/>
    <property type="molecule type" value="Genomic_DNA"/>
</dbReference>
<sequence>MLQPMFEEETTATADKAHYSDEDVNWDTWWGDYGETME</sequence>
<accession>A0ABP9X2F8</accession>
<dbReference type="Proteomes" id="UP001428290">
    <property type="component" value="Unassembled WGS sequence"/>
</dbReference>
<evidence type="ECO:0000313" key="2">
    <source>
        <dbReference type="Proteomes" id="UP001428290"/>
    </source>
</evidence>
<comment type="caution">
    <text evidence="1">The sequence shown here is derived from an EMBL/GenBank/DDBJ whole genome shotgun (WGS) entry which is preliminary data.</text>
</comment>
<proteinExistence type="predicted"/>
<reference evidence="1 2" key="1">
    <citation type="submission" date="2024-02" db="EMBL/GenBank/DDBJ databases">
        <title>Herpetosiphon gulosus NBRC 112829.</title>
        <authorList>
            <person name="Ichikawa N."/>
            <person name="Katano-Makiyama Y."/>
            <person name="Hidaka K."/>
        </authorList>
    </citation>
    <scope>NUCLEOTIDE SEQUENCE [LARGE SCALE GENOMIC DNA]</scope>
    <source>
        <strain evidence="1 2">NBRC 112829</strain>
    </source>
</reference>
<organism evidence="1 2">
    <name type="scientific">Herpetosiphon gulosus</name>
    <dbReference type="NCBI Taxonomy" id="1973496"/>
    <lineage>
        <taxon>Bacteria</taxon>
        <taxon>Bacillati</taxon>
        <taxon>Chloroflexota</taxon>
        <taxon>Chloroflexia</taxon>
        <taxon>Herpetosiphonales</taxon>
        <taxon>Herpetosiphonaceae</taxon>
        <taxon>Herpetosiphon</taxon>
    </lineage>
</organism>
<protein>
    <submittedName>
        <fullName evidence="1">Uncharacterized protein</fullName>
    </submittedName>
</protein>
<keyword evidence="2" id="KW-1185">Reference proteome</keyword>
<evidence type="ECO:0000313" key="1">
    <source>
        <dbReference type="EMBL" id="GAA5529608.1"/>
    </source>
</evidence>
<gene>
    <name evidence="1" type="ORF">Hgul01_03420</name>
</gene>
<name>A0ABP9X2F8_9CHLR</name>